<name>M0IDR4_HALVO</name>
<accession>M0IDR4</accession>
<organism evidence="2 3">
    <name type="scientific">Haloferax volcanii JCM 10717</name>
    <dbReference type="NCBI Taxonomy" id="1227458"/>
    <lineage>
        <taxon>Archaea</taxon>
        <taxon>Methanobacteriati</taxon>
        <taxon>Methanobacteriota</taxon>
        <taxon>Stenosarchaea group</taxon>
        <taxon>Halobacteria</taxon>
        <taxon>Halobacteriales</taxon>
        <taxon>Haloferacaceae</taxon>
        <taxon>Haloferax</taxon>
    </lineage>
</organism>
<feature type="region of interest" description="Disordered" evidence="1">
    <location>
        <begin position="1"/>
        <end position="24"/>
    </location>
</feature>
<dbReference type="AlphaFoldDB" id="M0IDR4"/>
<proteinExistence type="predicted"/>
<dbReference type="RefSeq" id="WP_006600428.1">
    <property type="nucleotide sequence ID" value="NZ_AOLL01000009.1"/>
</dbReference>
<reference evidence="2 3" key="1">
    <citation type="journal article" date="2014" name="PLoS Genet.">
        <title>Phylogenetically driven sequencing of extremely halophilic archaea reveals strategies for static and dynamic osmo-response.</title>
        <authorList>
            <person name="Becker E.A."/>
            <person name="Seitzer P.M."/>
            <person name="Tritt A."/>
            <person name="Larsen D."/>
            <person name="Krusor M."/>
            <person name="Yao A.I."/>
            <person name="Wu D."/>
            <person name="Madern D."/>
            <person name="Eisen J.A."/>
            <person name="Darling A.E."/>
            <person name="Facciotti M.T."/>
        </authorList>
    </citation>
    <scope>NUCLEOTIDE SEQUENCE [LARGE SCALE GENOMIC DNA]</scope>
    <source>
        <strain evidence="2 3">JCM 10717</strain>
    </source>
</reference>
<dbReference type="EMBL" id="AOLL01000009">
    <property type="protein sequence ID" value="ELZ93564.1"/>
    <property type="molecule type" value="Genomic_DNA"/>
</dbReference>
<sequence length="161" mass="17820">MDGNPSETQTSKPNSHPTPGIYPQTDAYEYFIVAGDEPAGDDDIPKPISLWISTDDGDYPVISETGDEPAIFHAGATHDNDPEPLSERARVEIGQHAAEIIDRRVGRREVVRDWREDSHPLLDAEEEWAVEYLLEYVANPTAENDALEALVADCVVHAARD</sequence>
<evidence type="ECO:0000313" key="2">
    <source>
        <dbReference type="EMBL" id="ELZ93564.1"/>
    </source>
</evidence>
<gene>
    <name evidence="2" type="ORF">C452_05068</name>
</gene>
<feature type="compositionally biased region" description="Polar residues" evidence="1">
    <location>
        <begin position="1"/>
        <end position="17"/>
    </location>
</feature>
<comment type="caution">
    <text evidence="2">The sequence shown here is derived from an EMBL/GenBank/DDBJ whole genome shotgun (WGS) entry which is preliminary data.</text>
</comment>
<evidence type="ECO:0000313" key="3">
    <source>
        <dbReference type="Proteomes" id="UP000011577"/>
    </source>
</evidence>
<protein>
    <submittedName>
        <fullName evidence="2">Uncharacterized protein</fullName>
    </submittedName>
</protein>
<dbReference type="Proteomes" id="UP000011577">
    <property type="component" value="Unassembled WGS sequence"/>
</dbReference>
<evidence type="ECO:0000256" key="1">
    <source>
        <dbReference type="SAM" id="MobiDB-lite"/>
    </source>
</evidence>